<evidence type="ECO:0000256" key="1">
    <source>
        <dbReference type="SAM" id="MobiDB-lite"/>
    </source>
</evidence>
<protein>
    <recommendedName>
        <fullName evidence="3">Periplasmic binding protein domain-containing protein</fullName>
    </recommendedName>
</protein>
<feature type="region of interest" description="Disordered" evidence="1">
    <location>
        <begin position="184"/>
        <end position="204"/>
    </location>
</feature>
<dbReference type="Gene3D" id="3.40.50.2300">
    <property type="match status" value="1"/>
</dbReference>
<gene>
    <name evidence="4" type="ORF">GCM10009769_22380</name>
</gene>
<feature type="chain" id="PRO_5034852897" description="Periplasmic binding protein domain-containing protein" evidence="2">
    <location>
        <begin position="32"/>
        <end position="204"/>
    </location>
</feature>
<dbReference type="SUPFAM" id="SSF53822">
    <property type="entry name" value="Periplasmic binding protein-like I"/>
    <property type="match status" value="1"/>
</dbReference>
<dbReference type="InterPro" id="IPR025997">
    <property type="entry name" value="SBP_2_dom"/>
</dbReference>
<keyword evidence="2" id="KW-0732">Signal</keyword>
<dbReference type="Pfam" id="PF13407">
    <property type="entry name" value="Peripla_BP_4"/>
    <property type="match status" value="1"/>
</dbReference>
<name>A0A8H9L0W4_9MICO</name>
<organism evidence="4 5">
    <name type="scientific">Curtobacterium luteum</name>
    <dbReference type="NCBI Taxonomy" id="33881"/>
    <lineage>
        <taxon>Bacteria</taxon>
        <taxon>Bacillati</taxon>
        <taxon>Actinomycetota</taxon>
        <taxon>Actinomycetes</taxon>
        <taxon>Micrococcales</taxon>
        <taxon>Microbacteriaceae</taxon>
        <taxon>Curtobacterium</taxon>
    </lineage>
</organism>
<proteinExistence type="predicted"/>
<dbReference type="AlphaFoldDB" id="A0A8H9L0W4"/>
<dbReference type="InterPro" id="IPR028082">
    <property type="entry name" value="Peripla_BP_I"/>
</dbReference>
<feature type="domain" description="Periplasmic binding protein" evidence="3">
    <location>
        <begin position="84"/>
        <end position="152"/>
    </location>
</feature>
<accession>A0A8H9L0W4</accession>
<evidence type="ECO:0000313" key="5">
    <source>
        <dbReference type="Proteomes" id="UP000648535"/>
    </source>
</evidence>
<evidence type="ECO:0000259" key="3">
    <source>
        <dbReference type="Pfam" id="PF13407"/>
    </source>
</evidence>
<evidence type="ECO:0000256" key="2">
    <source>
        <dbReference type="SAM" id="SignalP"/>
    </source>
</evidence>
<sequence>MTAVSSRIVAAAAVALAAALALTGCQGTTSAAPTPVQSSDLTSSDGGFDQHAIVGVVLLHSADTPGRTSGGVPLATRFHDDLTAAGFRSDVRVAGASDAAADQRRALRVLVQRGAKAILVEAADPASLSGAVQVAHDAGVVVVALGDPLPASGTGGDGVSADYRVQGSDSDAATVARATAVVESLQRGEKPAGALERGGQPGNG</sequence>
<dbReference type="PROSITE" id="PS51257">
    <property type="entry name" value="PROKAR_LIPOPROTEIN"/>
    <property type="match status" value="1"/>
</dbReference>
<evidence type="ECO:0000313" key="4">
    <source>
        <dbReference type="EMBL" id="GGL03692.1"/>
    </source>
</evidence>
<reference evidence="4" key="2">
    <citation type="submission" date="2020-09" db="EMBL/GenBank/DDBJ databases">
        <authorList>
            <person name="Sun Q."/>
            <person name="Ohkuma M."/>
        </authorList>
    </citation>
    <scope>NUCLEOTIDE SEQUENCE</scope>
    <source>
        <strain evidence="4">JCM 1480</strain>
    </source>
</reference>
<dbReference type="EMBL" id="BMOI01000009">
    <property type="protein sequence ID" value="GGL03692.1"/>
    <property type="molecule type" value="Genomic_DNA"/>
</dbReference>
<comment type="caution">
    <text evidence="4">The sequence shown here is derived from an EMBL/GenBank/DDBJ whole genome shotgun (WGS) entry which is preliminary data.</text>
</comment>
<feature type="signal peptide" evidence="2">
    <location>
        <begin position="1"/>
        <end position="31"/>
    </location>
</feature>
<dbReference type="Proteomes" id="UP000648535">
    <property type="component" value="Unassembled WGS sequence"/>
</dbReference>
<reference evidence="4" key="1">
    <citation type="journal article" date="2014" name="Int. J. Syst. Evol. Microbiol.">
        <title>Complete genome sequence of Corynebacterium casei LMG S-19264T (=DSM 44701T), isolated from a smear-ripened cheese.</title>
        <authorList>
            <consortium name="US DOE Joint Genome Institute (JGI-PGF)"/>
            <person name="Walter F."/>
            <person name="Albersmeier A."/>
            <person name="Kalinowski J."/>
            <person name="Ruckert C."/>
        </authorList>
    </citation>
    <scope>NUCLEOTIDE SEQUENCE</scope>
    <source>
        <strain evidence="4">JCM 1480</strain>
    </source>
</reference>